<dbReference type="Proteomes" id="UP000540989">
    <property type="component" value="Unassembled WGS sequence"/>
</dbReference>
<accession>A0A7W8E7C3</accession>
<proteinExistence type="predicted"/>
<comment type="caution">
    <text evidence="1">The sequence shown here is derived from an EMBL/GenBank/DDBJ whole genome shotgun (WGS) entry which is preliminary data.</text>
</comment>
<evidence type="ECO:0000313" key="1">
    <source>
        <dbReference type="EMBL" id="MBB5061264.1"/>
    </source>
</evidence>
<evidence type="ECO:0000313" key="2">
    <source>
        <dbReference type="Proteomes" id="UP000540989"/>
    </source>
</evidence>
<dbReference type="EMBL" id="JACHIP010000034">
    <property type="protein sequence ID" value="MBB5061264.1"/>
    <property type="molecule type" value="Genomic_DNA"/>
</dbReference>
<reference evidence="1 2" key="1">
    <citation type="submission" date="2020-08" db="EMBL/GenBank/DDBJ databases">
        <title>Genomic Encyclopedia of Type Strains, Phase IV (KMG-V): Genome sequencing to study the core and pangenomes of soil and plant-associated prokaryotes.</title>
        <authorList>
            <person name="Whitman W."/>
        </authorList>
    </citation>
    <scope>NUCLEOTIDE SEQUENCE [LARGE SCALE GENOMIC DNA]</scope>
    <source>
        <strain evidence="1 2">M8UP14</strain>
    </source>
</reference>
<organism evidence="1 2">
    <name type="scientific">Granulicella aggregans</name>
    <dbReference type="NCBI Taxonomy" id="474949"/>
    <lineage>
        <taxon>Bacteria</taxon>
        <taxon>Pseudomonadati</taxon>
        <taxon>Acidobacteriota</taxon>
        <taxon>Terriglobia</taxon>
        <taxon>Terriglobales</taxon>
        <taxon>Acidobacteriaceae</taxon>
        <taxon>Granulicella</taxon>
    </lineage>
</organism>
<name>A0A7W8E7C3_9BACT</name>
<protein>
    <submittedName>
        <fullName evidence="1">Uncharacterized protein</fullName>
    </submittedName>
</protein>
<dbReference type="AlphaFoldDB" id="A0A7W8E7C3"/>
<sequence>MNSTDTSAPLLDLLNAGASSNEVAEYLRTVEIERMGLTDAQGKPLLPVQQRNAAVHFLMTVVP</sequence>
<gene>
    <name evidence="1" type="ORF">HDF16_006000</name>
</gene>
<keyword evidence="2" id="KW-1185">Reference proteome</keyword>